<evidence type="ECO:0000256" key="6">
    <source>
        <dbReference type="HAMAP-Rule" id="MF_01114"/>
    </source>
</evidence>
<evidence type="ECO:0000259" key="7">
    <source>
        <dbReference type="Pfam" id="PF02631"/>
    </source>
</evidence>
<dbReference type="GO" id="GO:0006282">
    <property type="term" value="P:regulation of DNA repair"/>
    <property type="evidence" value="ECO:0007669"/>
    <property type="project" value="UniProtKB-UniRule"/>
</dbReference>
<evidence type="ECO:0000256" key="4">
    <source>
        <dbReference type="ARBA" id="ARBA00018111"/>
    </source>
</evidence>
<dbReference type="Pfam" id="PF21981">
    <property type="entry name" value="RecX_HTH3"/>
    <property type="match status" value="2"/>
</dbReference>
<keyword evidence="5 6" id="KW-0963">Cytoplasm</keyword>
<evidence type="ECO:0000259" key="8">
    <source>
        <dbReference type="Pfam" id="PF21981"/>
    </source>
</evidence>
<dbReference type="EMBL" id="JACIUY010000049">
    <property type="protein sequence ID" value="MBB1086053.1"/>
    <property type="molecule type" value="Genomic_DNA"/>
</dbReference>
<dbReference type="InterPro" id="IPR053925">
    <property type="entry name" value="RecX_HTH_3rd"/>
</dbReference>
<gene>
    <name evidence="6 10" type="primary">recX</name>
    <name evidence="10" type="ORF">H5R63_04505</name>
</gene>
<evidence type="ECO:0000256" key="3">
    <source>
        <dbReference type="ARBA" id="ARBA00009695"/>
    </source>
</evidence>
<dbReference type="Gene3D" id="1.10.10.10">
    <property type="entry name" value="Winged helix-like DNA-binding domain superfamily/Winged helix DNA-binding domain"/>
    <property type="match status" value="4"/>
</dbReference>
<feature type="domain" description="RecX first three-helical" evidence="9">
    <location>
        <begin position="61"/>
        <end position="100"/>
    </location>
</feature>
<organism evidence="10 11">
    <name type="scientific">Limosilactobacillus fastidiosus</name>
    <dbReference type="NCBI Taxonomy" id="2759855"/>
    <lineage>
        <taxon>Bacteria</taxon>
        <taxon>Bacillati</taxon>
        <taxon>Bacillota</taxon>
        <taxon>Bacilli</taxon>
        <taxon>Lactobacillales</taxon>
        <taxon>Lactobacillaceae</taxon>
        <taxon>Limosilactobacillus</taxon>
    </lineage>
</organism>
<dbReference type="Proteomes" id="UP000518255">
    <property type="component" value="Unassembled WGS sequence"/>
</dbReference>
<feature type="domain" description="RecX second three-helical" evidence="7">
    <location>
        <begin position="107"/>
        <end position="148"/>
    </location>
</feature>
<sequence>MAKITKIEAQKRQGRYNVYLDGKYAFPVAESVLIQFRLMKGLEVDKEFEAQITTADQIARAYSRMLDYLSHQLRTENDVIKKLRDLETPDEFIEPVLQKLRDQELLDDHEYAASYVRTEMNTDLKGPRNIRQKLRLKRIGENDIDDALAQFTLEQQLKNATKLANKLFRRYRSQPLQRQEQKVRQGLITKGYASSIYDQIKGQVEPQEDFEQQEKLLERQAEKLWHRYQRYEGHEREIKFKQAMYRKGFDLDATQAWIDQQDSDESFSDE</sequence>
<evidence type="ECO:0000313" key="10">
    <source>
        <dbReference type="EMBL" id="MBB1086053.1"/>
    </source>
</evidence>
<accession>A0A7W3TZA2</accession>
<dbReference type="AlphaFoldDB" id="A0A7W3TZA2"/>
<comment type="similarity">
    <text evidence="3 6">Belongs to the RecX family.</text>
</comment>
<dbReference type="NCBIfam" id="NF010733">
    <property type="entry name" value="PRK14135.1"/>
    <property type="match status" value="1"/>
</dbReference>
<dbReference type="InterPro" id="IPR053924">
    <property type="entry name" value="RecX_HTH_2nd"/>
</dbReference>
<evidence type="ECO:0000256" key="5">
    <source>
        <dbReference type="ARBA" id="ARBA00022490"/>
    </source>
</evidence>
<dbReference type="InterPro" id="IPR003783">
    <property type="entry name" value="Regulatory_RecX"/>
</dbReference>
<comment type="caution">
    <text evidence="10">The sequence shown here is derived from an EMBL/GenBank/DDBJ whole genome shotgun (WGS) entry which is preliminary data.</text>
</comment>
<protein>
    <recommendedName>
        <fullName evidence="4 6">Regulatory protein RecX</fullName>
    </recommendedName>
</protein>
<dbReference type="GO" id="GO:0005737">
    <property type="term" value="C:cytoplasm"/>
    <property type="evidence" value="ECO:0007669"/>
    <property type="project" value="UniProtKB-SubCell"/>
</dbReference>
<dbReference type="HAMAP" id="MF_01114">
    <property type="entry name" value="RecX"/>
    <property type="match status" value="1"/>
</dbReference>
<reference evidence="10 11" key="1">
    <citation type="submission" date="2020-07" db="EMBL/GenBank/DDBJ databases">
        <title>Description of Limosilactobacillus balticus sp. nov., Limosilactobacillus agrestis sp. nov., Limosilactobacillus albertensis sp. nov., Limosilactobacillus rudii sp. nov., Limosilactobacillus fastidiosus sp. nov., five novel Limosilactobacillus species isolated from the vertebrate gastrointestinal tract, and proposal of 6 subspecies of Limosilactobacillus reuteri adapted to the gastrointestinal tract of specific vertebrate hosts.</title>
        <authorList>
            <person name="Li F."/>
            <person name="Cheng C."/>
            <person name="Zheng J."/>
            <person name="Quevedo R.M."/>
            <person name="Li J."/>
            <person name="Roos S."/>
            <person name="Gaenzle M.G."/>
            <person name="Walter J."/>
        </authorList>
    </citation>
    <scope>NUCLEOTIDE SEQUENCE [LARGE SCALE GENOMIC DNA]</scope>
    <source>
        <strain evidence="10 11">WF-MA3-C</strain>
    </source>
</reference>
<dbReference type="PANTHER" id="PTHR33602">
    <property type="entry name" value="REGULATORY PROTEIN RECX FAMILY PROTEIN"/>
    <property type="match status" value="1"/>
</dbReference>
<dbReference type="InterPro" id="IPR036388">
    <property type="entry name" value="WH-like_DNA-bd_sf"/>
</dbReference>
<feature type="domain" description="RecX third three-helical" evidence="8">
    <location>
        <begin position="214"/>
        <end position="257"/>
    </location>
</feature>
<comment type="subcellular location">
    <subcellularLocation>
        <location evidence="2 6">Cytoplasm</location>
    </subcellularLocation>
</comment>
<name>A0A7W3TZA2_9LACO</name>
<dbReference type="Pfam" id="PF21982">
    <property type="entry name" value="RecX_HTH1"/>
    <property type="match status" value="1"/>
</dbReference>
<proteinExistence type="inferred from homology"/>
<evidence type="ECO:0000259" key="9">
    <source>
        <dbReference type="Pfam" id="PF21982"/>
    </source>
</evidence>
<dbReference type="Pfam" id="PF02631">
    <property type="entry name" value="RecX_HTH2"/>
    <property type="match status" value="1"/>
</dbReference>
<evidence type="ECO:0000313" key="11">
    <source>
        <dbReference type="Proteomes" id="UP000518255"/>
    </source>
</evidence>
<feature type="domain" description="RecX third three-helical" evidence="8">
    <location>
        <begin position="154"/>
        <end position="196"/>
    </location>
</feature>
<evidence type="ECO:0000256" key="1">
    <source>
        <dbReference type="ARBA" id="ARBA00003529"/>
    </source>
</evidence>
<comment type="function">
    <text evidence="1 6">Modulates RecA activity.</text>
</comment>
<dbReference type="InterPro" id="IPR053926">
    <property type="entry name" value="RecX_HTH_1st"/>
</dbReference>
<evidence type="ECO:0000256" key="2">
    <source>
        <dbReference type="ARBA" id="ARBA00004496"/>
    </source>
</evidence>
<dbReference type="RefSeq" id="WP_182580938.1">
    <property type="nucleotide sequence ID" value="NZ_JACIUY010000049.1"/>
</dbReference>
<dbReference type="PANTHER" id="PTHR33602:SF1">
    <property type="entry name" value="REGULATORY PROTEIN RECX FAMILY PROTEIN"/>
    <property type="match status" value="1"/>
</dbReference>